<dbReference type="PRINTS" id="PR00503">
    <property type="entry name" value="BROMODOMAIN"/>
</dbReference>
<reference evidence="4" key="1">
    <citation type="submission" date="2016-10" db="EMBL/GenBank/DDBJ databases">
        <authorList>
            <person name="Benchimol M."/>
            <person name="Almeida L.G."/>
            <person name="Vasconcelos A.T."/>
            <person name="Perreira-Neves A."/>
            <person name="Rosa I.A."/>
            <person name="Tasca T."/>
            <person name="Bogo M.R."/>
            <person name="de Souza W."/>
        </authorList>
    </citation>
    <scope>NUCLEOTIDE SEQUENCE [LARGE SCALE GENOMIC DNA]</scope>
    <source>
        <strain evidence="4">K</strain>
    </source>
</reference>
<dbReference type="PROSITE" id="PS50014">
    <property type="entry name" value="BROMODOMAIN_2"/>
    <property type="match status" value="1"/>
</dbReference>
<dbReference type="OrthoDB" id="21449at2759"/>
<dbReference type="Proteomes" id="UP000179807">
    <property type="component" value="Unassembled WGS sequence"/>
</dbReference>
<dbReference type="InterPro" id="IPR001487">
    <property type="entry name" value="Bromodomain"/>
</dbReference>
<dbReference type="AlphaFoldDB" id="A0A1J4J9K0"/>
<dbReference type="InterPro" id="IPR036427">
    <property type="entry name" value="Bromodomain-like_sf"/>
</dbReference>
<accession>A0A1J4J9K0</accession>
<gene>
    <name evidence="4" type="ORF">TRFO_10853</name>
</gene>
<dbReference type="Gene3D" id="1.20.920.10">
    <property type="entry name" value="Bromodomain-like"/>
    <property type="match status" value="1"/>
</dbReference>
<dbReference type="PANTHER" id="PTHR45926">
    <property type="entry name" value="OSJNBA0053K19.4 PROTEIN"/>
    <property type="match status" value="1"/>
</dbReference>
<protein>
    <submittedName>
        <fullName evidence="4">Bromodomain containing protein</fullName>
    </submittedName>
</protein>
<dbReference type="CDD" id="cd04369">
    <property type="entry name" value="Bromodomain"/>
    <property type="match status" value="1"/>
</dbReference>
<proteinExistence type="predicted"/>
<evidence type="ECO:0000259" key="3">
    <source>
        <dbReference type="PROSITE" id="PS50014"/>
    </source>
</evidence>
<evidence type="ECO:0000256" key="2">
    <source>
        <dbReference type="PROSITE-ProRule" id="PRU00035"/>
    </source>
</evidence>
<evidence type="ECO:0000256" key="1">
    <source>
        <dbReference type="ARBA" id="ARBA00023117"/>
    </source>
</evidence>
<evidence type="ECO:0000313" key="5">
    <source>
        <dbReference type="Proteomes" id="UP000179807"/>
    </source>
</evidence>
<dbReference type="SUPFAM" id="SSF47370">
    <property type="entry name" value="Bromodomain"/>
    <property type="match status" value="1"/>
</dbReference>
<keyword evidence="5" id="KW-1185">Reference proteome</keyword>
<dbReference type="VEuPathDB" id="TrichDB:TRFO_10853"/>
<dbReference type="RefSeq" id="XP_068348040.1">
    <property type="nucleotide sequence ID" value="XM_068495701.1"/>
</dbReference>
<dbReference type="Pfam" id="PF00439">
    <property type="entry name" value="Bromodomain"/>
    <property type="match status" value="1"/>
</dbReference>
<evidence type="ECO:0000313" key="4">
    <source>
        <dbReference type="EMBL" id="OHS94903.1"/>
    </source>
</evidence>
<keyword evidence="1 2" id="KW-0103">Bromodomain</keyword>
<name>A0A1J4J9K0_9EUKA</name>
<comment type="caution">
    <text evidence="4">The sequence shown here is derived from an EMBL/GenBank/DDBJ whole genome shotgun (WGS) entry which is preliminary data.</text>
</comment>
<dbReference type="SMART" id="SM00297">
    <property type="entry name" value="BROMO"/>
    <property type="match status" value="1"/>
</dbReference>
<dbReference type="EMBL" id="MLAK01001282">
    <property type="protein sequence ID" value="OHS94903.1"/>
    <property type="molecule type" value="Genomic_DNA"/>
</dbReference>
<dbReference type="PROSITE" id="PS00633">
    <property type="entry name" value="BROMODOMAIN_1"/>
    <property type="match status" value="1"/>
</dbReference>
<organism evidence="4 5">
    <name type="scientific">Tritrichomonas foetus</name>
    <dbReference type="NCBI Taxonomy" id="1144522"/>
    <lineage>
        <taxon>Eukaryota</taxon>
        <taxon>Metamonada</taxon>
        <taxon>Parabasalia</taxon>
        <taxon>Tritrichomonadida</taxon>
        <taxon>Tritrichomonadidae</taxon>
        <taxon>Tritrichomonas</taxon>
    </lineage>
</organism>
<sequence length="151" mass="17714">MNEVELTFCKNFTKKLIKCELTIAFASPIDRNADWAPDYFRIIEHPMDLSTIENKLEDSEYKTVEEWRSDINLIWKNAMTFNKKPSPLFYVADFLQKKCDKNLAIIPRTENDVLMIRLEKANRRMTKLLAFDAPEQSSVPRVDPASLRIKK</sequence>
<feature type="domain" description="Bromo" evidence="3">
    <location>
        <begin position="17"/>
        <end position="89"/>
    </location>
</feature>
<dbReference type="InterPro" id="IPR018359">
    <property type="entry name" value="Bromodomain_CS"/>
</dbReference>
<dbReference type="GeneID" id="94830405"/>